<proteinExistence type="predicted"/>
<dbReference type="Proteomes" id="UP001217476">
    <property type="component" value="Chromosome"/>
</dbReference>
<accession>A0AAJ5VS51</accession>
<dbReference type="SUPFAM" id="SSF52540">
    <property type="entry name" value="P-loop containing nucleoside triphosphate hydrolases"/>
    <property type="match status" value="1"/>
</dbReference>
<organism evidence="1 2">
    <name type="scientific">Candidatus Devosia phytovorans</name>
    <dbReference type="NCBI Taxonomy" id="3121372"/>
    <lineage>
        <taxon>Bacteria</taxon>
        <taxon>Pseudomonadati</taxon>
        <taxon>Pseudomonadota</taxon>
        <taxon>Alphaproteobacteria</taxon>
        <taxon>Hyphomicrobiales</taxon>
        <taxon>Devosiaceae</taxon>
        <taxon>Devosia</taxon>
    </lineage>
</organism>
<evidence type="ECO:0008006" key="3">
    <source>
        <dbReference type="Google" id="ProtNLM"/>
    </source>
</evidence>
<gene>
    <name evidence="1" type="ORF">P0Y65_16200</name>
</gene>
<dbReference type="InterPro" id="IPR027417">
    <property type="entry name" value="P-loop_NTPase"/>
</dbReference>
<protein>
    <recommendedName>
        <fullName evidence="3">Exopolysaccharide biosynthesis protein</fullName>
    </recommendedName>
</protein>
<evidence type="ECO:0000313" key="1">
    <source>
        <dbReference type="EMBL" id="WEK03719.1"/>
    </source>
</evidence>
<name>A0AAJ5VS51_9HYPH</name>
<dbReference type="EMBL" id="CP119312">
    <property type="protein sequence ID" value="WEK03719.1"/>
    <property type="molecule type" value="Genomic_DNA"/>
</dbReference>
<dbReference type="AlphaFoldDB" id="A0AAJ5VS51"/>
<evidence type="ECO:0000313" key="2">
    <source>
        <dbReference type="Proteomes" id="UP001217476"/>
    </source>
</evidence>
<dbReference type="Gene3D" id="3.40.50.300">
    <property type="entry name" value="P-loop containing nucleotide triphosphate hydrolases"/>
    <property type="match status" value="1"/>
</dbReference>
<reference evidence="1" key="1">
    <citation type="submission" date="2023-03" db="EMBL/GenBank/DDBJ databases">
        <title>Andean soil-derived lignocellulolytic bacterial consortium as a source of novel taxa and putative plastic-active enzymes.</title>
        <authorList>
            <person name="Diaz-Garcia L."/>
            <person name="Chuvochina M."/>
            <person name="Feuerriegel G."/>
            <person name="Bunk B."/>
            <person name="Sproer C."/>
            <person name="Streit W.R."/>
            <person name="Rodriguez L.M."/>
            <person name="Overmann J."/>
            <person name="Jimenez D.J."/>
        </authorList>
    </citation>
    <scope>NUCLEOTIDE SEQUENCE</scope>
    <source>
        <strain evidence="1">MAG 4196</strain>
    </source>
</reference>
<sequence>MESFINALARAQDPSWSQVQTLPTTDIPQLKISERVLALSPDKLKANRIVSFDGSDGITRTFDVLRNTCTRDLSPRVVDRPILGVTSPSIGCGASTTAINLAFSLARQQKGAVMLADLTPAGQGWWRQLGIDQMDLSPSALRDTVMTLEVGDTSLRVASLRPVVDGKSGDELKLALRNWAAGARRDLGPVTIVLDLPPLLTDDRVGSFISELDLALLVLATGKSTKAELETCKSYLHDAASVQLVLNKARDYDL</sequence>